<dbReference type="InterPro" id="IPR012924">
    <property type="entry name" value="TfuA_core"/>
</dbReference>
<comment type="caution">
    <text evidence="2">The sequence shown here is derived from an EMBL/GenBank/DDBJ whole genome shotgun (WGS) entry which is preliminary data.</text>
</comment>
<protein>
    <recommendedName>
        <fullName evidence="1">TfuA-like core domain-containing protein</fullName>
    </recommendedName>
</protein>
<name>A0A1V3NCC0_9GAMM</name>
<keyword evidence="3" id="KW-1185">Reference proteome</keyword>
<accession>A0A1V3NCC0</accession>
<reference evidence="2 3" key="1">
    <citation type="submission" date="2017-02" db="EMBL/GenBank/DDBJ databases">
        <title>Genomic diversity within the haloalkaliphilic genus Thioalkalivibrio.</title>
        <authorList>
            <person name="Ahn A.-C."/>
            <person name="Meier-Kolthoff J."/>
            <person name="Overmars L."/>
            <person name="Richter M."/>
            <person name="Woyke T."/>
            <person name="Sorokin D.Y."/>
            <person name="Muyzer G."/>
        </authorList>
    </citation>
    <scope>NUCLEOTIDE SEQUENCE [LARGE SCALE GENOMIC DNA]</scope>
    <source>
        <strain evidence="2 3">ALJD</strain>
    </source>
</reference>
<evidence type="ECO:0000313" key="3">
    <source>
        <dbReference type="Proteomes" id="UP000189462"/>
    </source>
</evidence>
<dbReference type="EMBL" id="MVBK01000099">
    <property type="protein sequence ID" value="OOG22664.1"/>
    <property type="molecule type" value="Genomic_DNA"/>
</dbReference>
<gene>
    <name evidence="2" type="ORF">B1C78_14650</name>
</gene>
<sequence length="187" mass="20415">MTAPCAVGVIDGVLDREQRLSLAEVRCAMERGFRLYGAASTGALLACELEREGMVGMGQVFRFIRDVAHNREDLVAVLLGPDLMKAMTIPIVDVVFTLARAGLIPANEKERMSRVLEALSLMPVEERCTDRLKAVLRKVIGEHGVADLPAHFHNAKADDARGLLTSMASLGCSNIGNERIPYPFPDR</sequence>
<dbReference type="AlphaFoldDB" id="A0A1V3NCC0"/>
<evidence type="ECO:0000313" key="2">
    <source>
        <dbReference type="EMBL" id="OOG22664.1"/>
    </source>
</evidence>
<organism evidence="2 3">
    <name type="scientific">Thioalkalivibrio denitrificans</name>
    <dbReference type="NCBI Taxonomy" id="108003"/>
    <lineage>
        <taxon>Bacteria</taxon>
        <taxon>Pseudomonadati</taxon>
        <taxon>Pseudomonadota</taxon>
        <taxon>Gammaproteobacteria</taxon>
        <taxon>Chromatiales</taxon>
        <taxon>Ectothiorhodospiraceae</taxon>
        <taxon>Thioalkalivibrio</taxon>
    </lineage>
</organism>
<dbReference type="Pfam" id="PF07812">
    <property type="entry name" value="TfuA"/>
    <property type="match status" value="1"/>
</dbReference>
<dbReference type="Proteomes" id="UP000189462">
    <property type="component" value="Unassembled WGS sequence"/>
</dbReference>
<evidence type="ECO:0000259" key="1">
    <source>
        <dbReference type="Pfam" id="PF07812"/>
    </source>
</evidence>
<proteinExistence type="predicted"/>
<feature type="domain" description="TfuA-like core" evidence="1">
    <location>
        <begin position="11"/>
        <end position="120"/>
    </location>
</feature>